<evidence type="ECO:0008006" key="4">
    <source>
        <dbReference type="Google" id="ProtNLM"/>
    </source>
</evidence>
<gene>
    <name evidence="2" type="ORF">OEIGOIKO_02562</name>
</gene>
<name>A0A7U9PWZ8_9ACTN</name>
<feature type="region of interest" description="Disordered" evidence="1">
    <location>
        <begin position="1"/>
        <end position="29"/>
    </location>
</feature>
<organism evidence="2 3">
    <name type="scientific">Streptomyces chrestomyceticus JCM 4735</name>
    <dbReference type="NCBI Taxonomy" id="1306181"/>
    <lineage>
        <taxon>Bacteria</taxon>
        <taxon>Bacillati</taxon>
        <taxon>Actinomycetota</taxon>
        <taxon>Actinomycetes</taxon>
        <taxon>Kitasatosporales</taxon>
        <taxon>Streptomycetaceae</taxon>
        <taxon>Streptomyces</taxon>
    </lineage>
</organism>
<evidence type="ECO:0000256" key="1">
    <source>
        <dbReference type="SAM" id="MobiDB-lite"/>
    </source>
</evidence>
<sequence>MRERIELLGGRFEAGPEGGGGHDDGKEWRVRAELPVREEEERR</sequence>
<feature type="compositionally biased region" description="Basic and acidic residues" evidence="1">
    <location>
        <begin position="20"/>
        <end position="29"/>
    </location>
</feature>
<accession>A0A7U9PWZ8</accession>
<protein>
    <recommendedName>
        <fullName evidence="4">Two-component system sensor kinase</fullName>
    </recommendedName>
</protein>
<proteinExistence type="predicted"/>
<dbReference type="EMBL" id="BHZC01000001">
    <property type="protein sequence ID" value="GCD34823.1"/>
    <property type="molecule type" value="Genomic_DNA"/>
</dbReference>
<evidence type="ECO:0000313" key="2">
    <source>
        <dbReference type="EMBL" id="GCD34823.1"/>
    </source>
</evidence>
<comment type="caution">
    <text evidence="2">The sequence shown here is derived from an EMBL/GenBank/DDBJ whole genome shotgun (WGS) entry which is preliminary data.</text>
</comment>
<reference evidence="2 3" key="1">
    <citation type="submission" date="2018-11" db="EMBL/GenBank/DDBJ databases">
        <title>Whole genome sequence of Streptomyces chrestomyceticus NBRC 13444(T).</title>
        <authorList>
            <person name="Komaki H."/>
            <person name="Tamura T."/>
        </authorList>
    </citation>
    <scope>NUCLEOTIDE SEQUENCE [LARGE SCALE GENOMIC DNA]</scope>
    <source>
        <strain evidence="2 3">NBRC 13444</strain>
    </source>
</reference>
<evidence type="ECO:0000313" key="3">
    <source>
        <dbReference type="Proteomes" id="UP000287830"/>
    </source>
</evidence>
<dbReference type="Proteomes" id="UP000287830">
    <property type="component" value="Unassembled WGS sequence"/>
</dbReference>
<dbReference type="AlphaFoldDB" id="A0A7U9PWZ8"/>